<dbReference type="PROSITE" id="PS50044">
    <property type="entry name" value="SIGMA54_3"/>
    <property type="match status" value="1"/>
</dbReference>
<protein>
    <submittedName>
        <fullName evidence="11">RNA polymerase sigma-54 factor</fullName>
    </submittedName>
</protein>
<keyword evidence="3" id="KW-0808">Transferase</keyword>
<dbReference type="PIRSF" id="PIRSF000774">
    <property type="entry name" value="RpoN"/>
    <property type="match status" value="1"/>
</dbReference>
<gene>
    <name evidence="11" type="primary">rpoN</name>
    <name evidence="11" type="ORF">ENV67_08335</name>
</gene>
<dbReference type="PANTHER" id="PTHR32248">
    <property type="entry name" value="RNA POLYMERASE SIGMA-54 FACTOR"/>
    <property type="match status" value="1"/>
</dbReference>
<dbReference type="AlphaFoldDB" id="A0A7C4YH24"/>
<accession>A0A7C4YH24</accession>
<evidence type="ECO:0000256" key="7">
    <source>
        <dbReference type="ARBA" id="ARBA00023125"/>
    </source>
</evidence>
<dbReference type="NCBIfam" id="TIGR02395">
    <property type="entry name" value="rpoN_sigma"/>
    <property type="match status" value="1"/>
</dbReference>
<dbReference type="InterPro" id="IPR007634">
    <property type="entry name" value="RNA_pol_sigma_54_DNA-bd"/>
</dbReference>
<evidence type="ECO:0000256" key="5">
    <source>
        <dbReference type="ARBA" id="ARBA00023015"/>
    </source>
</evidence>
<dbReference type="InterPro" id="IPR038709">
    <property type="entry name" value="RpoN_core-bd_sf"/>
</dbReference>
<feature type="domain" description="RNA polymerase sigma factor 54 DNA-binding" evidence="9">
    <location>
        <begin position="296"/>
        <end position="450"/>
    </location>
</feature>
<keyword evidence="8" id="KW-0804">Transcription</keyword>
<keyword evidence="6" id="KW-0731">Sigma factor</keyword>
<comment type="caution">
    <text evidence="11">The sequence shown here is derived from an EMBL/GenBank/DDBJ whole genome shotgun (WGS) entry which is preliminary data.</text>
</comment>
<dbReference type="Pfam" id="PF04963">
    <property type="entry name" value="Sigma54_CBD"/>
    <property type="match status" value="1"/>
</dbReference>
<evidence type="ECO:0000256" key="3">
    <source>
        <dbReference type="ARBA" id="ARBA00022679"/>
    </source>
</evidence>
<keyword evidence="4" id="KW-0548">Nucleotidyltransferase</keyword>
<keyword evidence="5" id="KW-0805">Transcription regulation</keyword>
<evidence type="ECO:0000256" key="1">
    <source>
        <dbReference type="ARBA" id="ARBA00008798"/>
    </source>
</evidence>
<feature type="domain" description="RNA polymerase sigma factor 54 core-binding" evidence="10">
    <location>
        <begin position="97"/>
        <end position="279"/>
    </location>
</feature>
<keyword evidence="7" id="KW-0238">DNA-binding</keyword>
<evidence type="ECO:0000256" key="2">
    <source>
        <dbReference type="ARBA" id="ARBA00022478"/>
    </source>
</evidence>
<dbReference type="GO" id="GO:0006352">
    <property type="term" value="P:DNA-templated transcription initiation"/>
    <property type="evidence" value="ECO:0007669"/>
    <property type="project" value="InterPro"/>
</dbReference>
<dbReference type="GO" id="GO:0001216">
    <property type="term" value="F:DNA-binding transcription activator activity"/>
    <property type="evidence" value="ECO:0007669"/>
    <property type="project" value="InterPro"/>
</dbReference>
<evidence type="ECO:0000313" key="11">
    <source>
        <dbReference type="EMBL" id="HGW92526.1"/>
    </source>
</evidence>
<evidence type="ECO:0000256" key="8">
    <source>
        <dbReference type="ARBA" id="ARBA00023163"/>
    </source>
</evidence>
<dbReference type="Gene3D" id="1.10.10.1330">
    <property type="entry name" value="RNA polymerase sigma-54 factor, core-binding domain"/>
    <property type="match status" value="1"/>
</dbReference>
<name>A0A7C4YH24_UNCW3</name>
<dbReference type="InterPro" id="IPR000394">
    <property type="entry name" value="RNA_pol_sigma_54"/>
</dbReference>
<proteinExistence type="inferred from homology"/>
<dbReference type="EMBL" id="DTHG01000100">
    <property type="protein sequence ID" value="HGW92526.1"/>
    <property type="molecule type" value="Genomic_DNA"/>
</dbReference>
<dbReference type="GO" id="GO:0016779">
    <property type="term" value="F:nucleotidyltransferase activity"/>
    <property type="evidence" value="ECO:0007669"/>
    <property type="project" value="UniProtKB-KW"/>
</dbReference>
<dbReference type="Gene3D" id="1.10.10.60">
    <property type="entry name" value="Homeodomain-like"/>
    <property type="match status" value="1"/>
</dbReference>
<dbReference type="InterPro" id="IPR007046">
    <property type="entry name" value="RNA_pol_sigma_54_core-bd"/>
</dbReference>
<dbReference type="GO" id="GO:0016987">
    <property type="term" value="F:sigma factor activity"/>
    <property type="evidence" value="ECO:0007669"/>
    <property type="project" value="UniProtKB-KW"/>
</dbReference>
<reference evidence="11" key="1">
    <citation type="journal article" date="2020" name="mSystems">
        <title>Genome- and Community-Level Interaction Insights into Carbon Utilization and Element Cycling Functions of Hydrothermarchaeota in Hydrothermal Sediment.</title>
        <authorList>
            <person name="Zhou Z."/>
            <person name="Liu Y."/>
            <person name="Xu W."/>
            <person name="Pan J."/>
            <person name="Luo Z.H."/>
            <person name="Li M."/>
        </authorList>
    </citation>
    <scope>NUCLEOTIDE SEQUENCE [LARGE SCALE GENOMIC DNA]</scope>
    <source>
        <strain evidence="11">SpSt-780</strain>
    </source>
</reference>
<organism evidence="11">
    <name type="scientific">candidate division WOR-3 bacterium</name>
    <dbReference type="NCBI Taxonomy" id="2052148"/>
    <lineage>
        <taxon>Bacteria</taxon>
        <taxon>Bacteria division WOR-3</taxon>
    </lineage>
</organism>
<dbReference type="PRINTS" id="PR00045">
    <property type="entry name" value="SIGMA54FCT"/>
</dbReference>
<sequence>MNKNLSHKEEVKLEHRLTPEQVFILNVLQTPKIEVVELVANEIIHNPALLDIEYEPQEEIEDIEIEDIEFEKELREIVKEDILPYFEPEGEEEKFLEIPAKKPSMKEYLKGEIVFKTSEEEILNICGYIIELLNPKGFLEEEHENIARDLNVSIESVLKAIDILKEIEPGGFGLKGTKEYLLYQIRKENMDPLCEKIIREFYEEMLKGNFDKISKRLNISVEDVKKEIEKIKRLKPFPSIEASEDVDYVIPDIIVEMEGEEINITINELDLPFIYINPDFVDIVNNEDKYDRETVKFAKEKLKRAFLFIKGLEMRRRTFRNMIEFIIKEQREFLLKGEGYKKPLRFMDISEKLNVSVSTCSRLLKDVYVQFNDKVYNIKDFFSPPSKHKKEISRDYIKETIKKIISEEKEPLKDTEILKILLDMGIKINRRTVSKYREELNIPPYNIRRRKI</sequence>
<comment type="similarity">
    <text evidence="1">Belongs to the sigma-54 factor family.</text>
</comment>
<evidence type="ECO:0000256" key="6">
    <source>
        <dbReference type="ARBA" id="ARBA00023082"/>
    </source>
</evidence>
<dbReference type="Pfam" id="PF04552">
    <property type="entry name" value="Sigma54_DBD"/>
    <property type="match status" value="1"/>
</dbReference>
<dbReference type="PANTHER" id="PTHR32248:SF4">
    <property type="entry name" value="RNA POLYMERASE SIGMA-54 FACTOR"/>
    <property type="match status" value="1"/>
</dbReference>
<evidence type="ECO:0000256" key="4">
    <source>
        <dbReference type="ARBA" id="ARBA00022695"/>
    </source>
</evidence>
<dbReference type="GO" id="GO:0003677">
    <property type="term" value="F:DNA binding"/>
    <property type="evidence" value="ECO:0007669"/>
    <property type="project" value="UniProtKB-KW"/>
</dbReference>
<evidence type="ECO:0000259" key="10">
    <source>
        <dbReference type="Pfam" id="PF04963"/>
    </source>
</evidence>
<keyword evidence="2" id="KW-0240">DNA-directed RNA polymerase</keyword>
<evidence type="ECO:0000259" key="9">
    <source>
        <dbReference type="Pfam" id="PF04552"/>
    </source>
</evidence>
<dbReference type="GO" id="GO:0000428">
    <property type="term" value="C:DNA-directed RNA polymerase complex"/>
    <property type="evidence" value="ECO:0007669"/>
    <property type="project" value="UniProtKB-KW"/>
</dbReference>